<reference evidence="1 2" key="1">
    <citation type="journal article" date="2018" name="J. Allergy Clin. Immunol.">
        <title>High-quality assembly of Dermatophagoides pteronyssinus genome and transcriptome reveals a wide range of novel allergens.</title>
        <authorList>
            <person name="Liu X.Y."/>
            <person name="Yang K.Y."/>
            <person name="Wang M.Q."/>
            <person name="Kwok J.S."/>
            <person name="Zeng X."/>
            <person name="Yang Z."/>
            <person name="Xiao X.J."/>
            <person name="Lau C.P."/>
            <person name="Li Y."/>
            <person name="Huang Z.M."/>
            <person name="Ba J.G."/>
            <person name="Yim A.K."/>
            <person name="Ouyang C.Y."/>
            <person name="Ngai S.M."/>
            <person name="Chan T.F."/>
            <person name="Leung E.L."/>
            <person name="Liu L."/>
            <person name="Liu Z.G."/>
            <person name="Tsui S.K."/>
        </authorList>
    </citation>
    <scope>NUCLEOTIDE SEQUENCE [LARGE SCALE GENOMIC DNA]</scope>
    <source>
        <strain evidence="1">Derp</strain>
    </source>
</reference>
<comment type="caution">
    <text evidence="1">The sequence shown here is derived from an EMBL/GenBank/DDBJ whole genome shotgun (WGS) entry which is preliminary data.</text>
</comment>
<sequence>MNIINIPFNTGVNFPEFQTQNEIVRNLLMFDLLINKKKRFHNILAKCDFVIEVIRSELQISMVSPVIESLYCMKIYI</sequence>
<accession>A0ABQ8JAB0</accession>
<gene>
    <name evidence="1" type="ORF">DERP_009583</name>
</gene>
<protein>
    <submittedName>
        <fullName evidence="1">Uncharacterized protein</fullName>
    </submittedName>
</protein>
<evidence type="ECO:0000313" key="1">
    <source>
        <dbReference type="EMBL" id="KAH9419526.1"/>
    </source>
</evidence>
<organism evidence="1 2">
    <name type="scientific">Dermatophagoides pteronyssinus</name>
    <name type="common">European house dust mite</name>
    <dbReference type="NCBI Taxonomy" id="6956"/>
    <lineage>
        <taxon>Eukaryota</taxon>
        <taxon>Metazoa</taxon>
        <taxon>Ecdysozoa</taxon>
        <taxon>Arthropoda</taxon>
        <taxon>Chelicerata</taxon>
        <taxon>Arachnida</taxon>
        <taxon>Acari</taxon>
        <taxon>Acariformes</taxon>
        <taxon>Sarcoptiformes</taxon>
        <taxon>Astigmata</taxon>
        <taxon>Psoroptidia</taxon>
        <taxon>Analgoidea</taxon>
        <taxon>Pyroglyphidae</taxon>
        <taxon>Dermatophagoidinae</taxon>
        <taxon>Dermatophagoides</taxon>
    </lineage>
</organism>
<keyword evidence="2" id="KW-1185">Reference proteome</keyword>
<dbReference type="EMBL" id="NJHN03000058">
    <property type="protein sequence ID" value="KAH9419526.1"/>
    <property type="molecule type" value="Genomic_DNA"/>
</dbReference>
<dbReference type="Proteomes" id="UP000887458">
    <property type="component" value="Unassembled WGS sequence"/>
</dbReference>
<proteinExistence type="predicted"/>
<evidence type="ECO:0000313" key="2">
    <source>
        <dbReference type="Proteomes" id="UP000887458"/>
    </source>
</evidence>
<reference evidence="1 2" key="2">
    <citation type="journal article" date="2022" name="Mol. Biol. Evol.">
        <title>Comparative Genomics Reveals Insights into the Divergent Evolution of Astigmatic Mites and Household Pest Adaptations.</title>
        <authorList>
            <person name="Xiong Q."/>
            <person name="Wan A.T."/>
            <person name="Liu X."/>
            <person name="Fung C.S."/>
            <person name="Xiao X."/>
            <person name="Malainual N."/>
            <person name="Hou J."/>
            <person name="Wang L."/>
            <person name="Wang M."/>
            <person name="Yang K.Y."/>
            <person name="Cui Y."/>
            <person name="Leung E.L."/>
            <person name="Nong W."/>
            <person name="Shin S.K."/>
            <person name="Au S.W."/>
            <person name="Jeong K.Y."/>
            <person name="Chew F.T."/>
            <person name="Hui J.H."/>
            <person name="Leung T.F."/>
            <person name="Tungtrongchitr A."/>
            <person name="Zhong N."/>
            <person name="Liu Z."/>
            <person name="Tsui S.K."/>
        </authorList>
    </citation>
    <scope>NUCLEOTIDE SEQUENCE [LARGE SCALE GENOMIC DNA]</scope>
    <source>
        <strain evidence="1">Derp</strain>
    </source>
</reference>
<name>A0ABQ8JAB0_DERPT</name>